<evidence type="ECO:0000313" key="6">
    <source>
        <dbReference type="Proteomes" id="UP000255265"/>
    </source>
</evidence>
<proteinExistence type="predicted"/>
<evidence type="ECO:0000256" key="1">
    <source>
        <dbReference type="ARBA" id="ARBA00022729"/>
    </source>
</evidence>
<reference evidence="5 6" key="1">
    <citation type="submission" date="2018-07" db="EMBL/GenBank/DDBJ databases">
        <title>Genomic Encyclopedia of Type Strains, Phase IV (KMG-IV): sequencing the most valuable type-strain genomes for metagenomic binning, comparative biology and taxonomic classification.</title>
        <authorList>
            <person name="Goeker M."/>
        </authorList>
    </citation>
    <scope>NUCLEOTIDE SEQUENCE [LARGE SCALE GENOMIC DNA]</scope>
    <source>
        <strain evidence="5 6">DSM 21352</strain>
    </source>
</reference>
<accession>A0A370FHD3</accession>
<dbReference type="InterPro" id="IPR037873">
    <property type="entry name" value="BamE-like"/>
</dbReference>
<name>A0A370FHD3_9BURK</name>
<dbReference type="AlphaFoldDB" id="A0A370FHD3"/>
<evidence type="ECO:0000256" key="3">
    <source>
        <dbReference type="SAM" id="SignalP"/>
    </source>
</evidence>
<sequence>MIRSIRAGRRRAVLALGATVLALGGCATRLQPPITGYLCCNLPVQSDIIYASNVLGGPVARLGRPVRIEQTKRNAYFWGYVGNTYMGFTDDVTPGSRSATGAREWLSRIVVPQDPATRLASWSDDVQRAVRSSRVLVGMTREQVAMALGYPSAELTPEPATALSWAYYTMQEEQPLTLQFNPQGRLDRVEGSEDAKALVDPGR</sequence>
<keyword evidence="1 3" id="KW-0732">Signal</keyword>
<dbReference type="Proteomes" id="UP000255265">
    <property type="component" value="Unassembled WGS sequence"/>
</dbReference>
<dbReference type="Gene3D" id="3.30.1450.10">
    <property type="match status" value="1"/>
</dbReference>
<evidence type="ECO:0000256" key="2">
    <source>
        <dbReference type="ARBA" id="ARBA00023136"/>
    </source>
</evidence>
<dbReference type="Pfam" id="PF04355">
    <property type="entry name" value="BamE"/>
    <property type="match status" value="1"/>
</dbReference>
<dbReference type="RefSeq" id="WP_170159339.1">
    <property type="nucleotide sequence ID" value="NZ_QQAV01000003.1"/>
</dbReference>
<organism evidence="5 6">
    <name type="scientific">Pseudacidovorax intermedius</name>
    <dbReference type="NCBI Taxonomy" id="433924"/>
    <lineage>
        <taxon>Bacteria</taxon>
        <taxon>Pseudomonadati</taxon>
        <taxon>Pseudomonadota</taxon>
        <taxon>Betaproteobacteria</taxon>
        <taxon>Burkholderiales</taxon>
        <taxon>Comamonadaceae</taxon>
        <taxon>Pseudacidovorax</taxon>
    </lineage>
</organism>
<dbReference type="EMBL" id="QQAV01000003">
    <property type="protein sequence ID" value="RDI25988.1"/>
    <property type="molecule type" value="Genomic_DNA"/>
</dbReference>
<dbReference type="PROSITE" id="PS51257">
    <property type="entry name" value="PROKAR_LIPOPROTEIN"/>
    <property type="match status" value="1"/>
</dbReference>
<feature type="chain" id="PRO_5016579579" evidence="3">
    <location>
        <begin position="23"/>
        <end position="203"/>
    </location>
</feature>
<feature type="signal peptide" evidence="3">
    <location>
        <begin position="1"/>
        <end position="22"/>
    </location>
</feature>
<comment type="caution">
    <text evidence="5">The sequence shown here is derived from an EMBL/GenBank/DDBJ whole genome shotgun (WGS) entry which is preliminary data.</text>
</comment>
<gene>
    <name evidence="5" type="ORF">DFR41_103144</name>
</gene>
<protein>
    <submittedName>
        <fullName evidence="5">SmpA/OmlA family protein</fullName>
    </submittedName>
</protein>
<keyword evidence="2" id="KW-0472">Membrane</keyword>
<dbReference type="GO" id="GO:0019867">
    <property type="term" value="C:outer membrane"/>
    <property type="evidence" value="ECO:0007669"/>
    <property type="project" value="InterPro"/>
</dbReference>
<evidence type="ECO:0000313" key="5">
    <source>
        <dbReference type="EMBL" id="RDI25988.1"/>
    </source>
</evidence>
<dbReference type="InterPro" id="IPR007450">
    <property type="entry name" value="BamE_dom"/>
</dbReference>
<feature type="domain" description="Outer membrane protein assembly factor BamE" evidence="4">
    <location>
        <begin position="134"/>
        <end position="187"/>
    </location>
</feature>
<evidence type="ECO:0000259" key="4">
    <source>
        <dbReference type="Pfam" id="PF04355"/>
    </source>
</evidence>
<keyword evidence="6" id="KW-1185">Reference proteome</keyword>